<dbReference type="SMART" id="SM00181">
    <property type="entry name" value="EGF"/>
    <property type="match status" value="2"/>
</dbReference>
<dbReference type="PROSITE" id="PS00022">
    <property type="entry name" value="EGF_1"/>
    <property type="match status" value="1"/>
</dbReference>
<dbReference type="Gene3D" id="2.10.25.10">
    <property type="entry name" value="Laminin"/>
    <property type="match status" value="1"/>
</dbReference>
<evidence type="ECO:0000256" key="2">
    <source>
        <dbReference type="ARBA" id="ARBA00022737"/>
    </source>
</evidence>
<sequence>MTGWRLGSGPCGPTCSLIDVGNSSTSQRTFIENKNNDFYYFGNFTVEYQTGSEHQTSDLYITSNYTEHVVAVSTTETWELLSMKFYALLQPPESKEDIFGAFTPNDDGSTLSKIPVQFLVEVVQSLDTPRFVPPTYGSNHQFVVFKGASWETTIYVNSGTSPLDGLRLICDSNHFKSSIVQRDPSKTDVSFATVYWADQFSQAKKSIVCVTAIDQNMVESAELLCFLIEYIDFQFTFSQPTNSSGRPHFINVPSQSENITCPINATCIIPVFVFSSRPVSNISIIDSRVNFTDITPVSPDNTTSKTYRSDLYIRHLVAEEIKLCLKAEDINGNPSDVLCFRMDYVPPDPCLQKPCLNDGICFSDKITGDFVCKCINDFTGQYCDKGKDPCTPNPCRHGVCYDSAVPYYCYCTDDGINPNQYEGDNCEICKDPLACEATTSTTTAELSTGVTTETSGTAETTESFTTHELTTKSEATTKIICSKTEELTREDLVTMKKTIYSGIHQLNILILGEVS</sequence>
<name>A0A9D4MG88_DREPO</name>
<dbReference type="PANTHER" id="PTHR24049">
    <property type="entry name" value="CRUMBS FAMILY MEMBER"/>
    <property type="match status" value="1"/>
</dbReference>
<evidence type="ECO:0000313" key="6">
    <source>
        <dbReference type="EMBL" id="KAH3874812.1"/>
    </source>
</evidence>
<dbReference type="PROSITE" id="PS00010">
    <property type="entry name" value="ASX_HYDROXYL"/>
    <property type="match status" value="1"/>
</dbReference>
<dbReference type="EMBL" id="JAIWYP010000002">
    <property type="protein sequence ID" value="KAH3874812.1"/>
    <property type="molecule type" value="Genomic_DNA"/>
</dbReference>
<keyword evidence="3 4" id="KW-1015">Disulfide bond</keyword>
<evidence type="ECO:0000256" key="1">
    <source>
        <dbReference type="ARBA" id="ARBA00022536"/>
    </source>
</evidence>
<gene>
    <name evidence="6" type="ORF">DPMN_038065</name>
</gene>
<evidence type="ECO:0000313" key="7">
    <source>
        <dbReference type="Proteomes" id="UP000828390"/>
    </source>
</evidence>
<feature type="domain" description="EGF-like" evidence="5">
    <location>
        <begin position="386"/>
        <end position="427"/>
    </location>
</feature>
<keyword evidence="7" id="KW-1185">Reference proteome</keyword>
<comment type="caution">
    <text evidence="4">Lacks conserved residue(s) required for the propagation of feature annotation.</text>
</comment>
<organism evidence="6 7">
    <name type="scientific">Dreissena polymorpha</name>
    <name type="common">Zebra mussel</name>
    <name type="synonym">Mytilus polymorpha</name>
    <dbReference type="NCBI Taxonomy" id="45954"/>
    <lineage>
        <taxon>Eukaryota</taxon>
        <taxon>Metazoa</taxon>
        <taxon>Spiralia</taxon>
        <taxon>Lophotrochozoa</taxon>
        <taxon>Mollusca</taxon>
        <taxon>Bivalvia</taxon>
        <taxon>Autobranchia</taxon>
        <taxon>Heteroconchia</taxon>
        <taxon>Euheterodonta</taxon>
        <taxon>Imparidentia</taxon>
        <taxon>Neoheterodontei</taxon>
        <taxon>Myida</taxon>
        <taxon>Dreissenoidea</taxon>
        <taxon>Dreissenidae</taxon>
        <taxon>Dreissena</taxon>
    </lineage>
</organism>
<dbReference type="AlphaFoldDB" id="A0A9D4MG88"/>
<protein>
    <recommendedName>
        <fullName evidence="5">EGF-like domain-containing protein</fullName>
    </recommendedName>
</protein>
<dbReference type="Proteomes" id="UP000828390">
    <property type="component" value="Unassembled WGS sequence"/>
</dbReference>
<reference evidence="6" key="1">
    <citation type="journal article" date="2019" name="bioRxiv">
        <title>The Genome of the Zebra Mussel, Dreissena polymorpha: A Resource for Invasive Species Research.</title>
        <authorList>
            <person name="McCartney M.A."/>
            <person name="Auch B."/>
            <person name="Kono T."/>
            <person name="Mallez S."/>
            <person name="Zhang Y."/>
            <person name="Obille A."/>
            <person name="Becker A."/>
            <person name="Abrahante J.E."/>
            <person name="Garbe J."/>
            <person name="Badalamenti J.P."/>
            <person name="Herman A."/>
            <person name="Mangelson H."/>
            <person name="Liachko I."/>
            <person name="Sullivan S."/>
            <person name="Sone E.D."/>
            <person name="Koren S."/>
            <person name="Silverstein K.A.T."/>
            <person name="Beckman K.B."/>
            <person name="Gohl D.M."/>
        </authorList>
    </citation>
    <scope>NUCLEOTIDE SEQUENCE</scope>
    <source>
        <strain evidence="6">Duluth1</strain>
        <tissue evidence="6">Whole animal</tissue>
    </source>
</reference>
<dbReference type="InterPro" id="IPR051022">
    <property type="entry name" value="Notch_Cell-Fate_Det"/>
</dbReference>
<comment type="caution">
    <text evidence="6">The sequence shown here is derived from an EMBL/GenBank/DDBJ whole genome shotgun (WGS) entry which is preliminary data.</text>
</comment>
<dbReference type="PROSITE" id="PS50026">
    <property type="entry name" value="EGF_3"/>
    <property type="match status" value="2"/>
</dbReference>
<feature type="disulfide bond" evidence="4">
    <location>
        <begin position="355"/>
        <end position="372"/>
    </location>
</feature>
<accession>A0A9D4MG88</accession>
<feature type="domain" description="EGF-like" evidence="5">
    <location>
        <begin position="346"/>
        <end position="384"/>
    </location>
</feature>
<keyword evidence="1 4" id="KW-0245">EGF-like domain</keyword>
<dbReference type="SUPFAM" id="SSF57196">
    <property type="entry name" value="EGF/Laminin"/>
    <property type="match status" value="1"/>
</dbReference>
<dbReference type="InterPro" id="IPR000742">
    <property type="entry name" value="EGF"/>
</dbReference>
<keyword evidence="2" id="KW-0677">Repeat</keyword>
<evidence type="ECO:0000256" key="3">
    <source>
        <dbReference type="ARBA" id="ARBA00023157"/>
    </source>
</evidence>
<feature type="disulfide bond" evidence="4">
    <location>
        <begin position="390"/>
        <end position="400"/>
    </location>
</feature>
<feature type="disulfide bond" evidence="4">
    <location>
        <begin position="374"/>
        <end position="383"/>
    </location>
</feature>
<evidence type="ECO:0000256" key="4">
    <source>
        <dbReference type="PROSITE-ProRule" id="PRU00076"/>
    </source>
</evidence>
<dbReference type="InterPro" id="IPR000152">
    <property type="entry name" value="EGF-type_Asp/Asn_hydroxyl_site"/>
</dbReference>
<reference evidence="6" key="2">
    <citation type="submission" date="2020-11" db="EMBL/GenBank/DDBJ databases">
        <authorList>
            <person name="McCartney M.A."/>
            <person name="Auch B."/>
            <person name="Kono T."/>
            <person name="Mallez S."/>
            <person name="Becker A."/>
            <person name="Gohl D.M."/>
            <person name="Silverstein K.A.T."/>
            <person name="Koren S."/>
            <person name="Bechman K.B."/>
            <person name="Herman A."/>
            <person name="Abrahante J.E."/>
            <person name="Garbe J."/>
        </authorList>
    </citation>
    <scope>NUCLEOTIDE SEQUENCE</scope>
    <source>
        <strain evidence="6">Duluth1</strain>
        <tissue evidence="6">Whole animal</tissue>
    </source>
</reference>
<proteinExistence type="predicted"/>
<evidence type="ECO:0000259" key="5">
    <source>
        <dbReference type="PROSITE" id="PS50026"/>
    </source>
</evidence>